<evidence type="ECO:0000259" key="5">
    <source>
        <dbReference type="Pfam" id="PF02631"/>
    </source>
</evidence>
<dbReference type="InterPro" id="IPR053926">
    <property type="entry name" value="RecX_HTH_1st"/>
</dbReference>
<evidence type="ECO:0000313" key="8">
    <source>
        <dbReference type="EMBL" id="VAX14829.1"/>
    </source>
</evidence>
<dbReference type="GO" id="GO:0006282">
    <property type="term" value="P:regulation of DNA repair"/>
    <property type="evidence" value="ECO:0007669"/>
    <property type="project" value="InterPro"/>
</dbReference>
<evidence type="ECO:0000256" key="2">
    <source>
        <dbReference type="ARBA" id="ARBA00009695"/>
    </source>
</evidence>
<dbReference type="Pfam" id="PF21981">
    <property type="entry name" value="RecX_HTH3"/>
    <property type="match status" value="1"/>
</dbReference>
<comment type="similarity">
    <text evidence="2">Belongs to the RecX family.</text>
</comment>
<evidence type="ECO:0000256" key="1">
    <source>
        <dbReference type="ARBA" id="ARBA00004496"/>
    </source>
</evidence>
<dbReference type="InterPro" id="IPR053925">
    <property type="entry name" value="RecX_HTH_3rd"/>
</dbReference>
<dbReference type="GO" id="GO:0005737">
    <property type="term" value="C:cytoplasm"/>
    <property type="evidence" value="ECO:0007669"/>
    <property type="project" value="UniProtKB-SubCell"/>
</dbReference>
<feature type="domain" description="RecX first three-helical" evidence="7">
    <location>
        <begin position="7"/>
        <end position="46"/>
    </location>
</feature>
<dbReference type="InterPro" id="IPR053924">
    <property type="entry name" value="RecX_HTH_2nd"/>
</dbReference>
<evidence type="ECO:0000256" key="3">
    <source>
        <dbReference type="ARBA" id="ARBA00018111"/>
    </source>
</evidence>
<reference evidence="8" key="1">
    <citation type="submission" date="2018-06" db="EMBL/GenBank/DDBJ databases">
        <authorList>
            <person name="Zhirakovskaya E."/>
        </authorList>
    </citation>
    <scope>NUCLEOTIDE SEQUENCE</scope>
</reference>
<dbReference type="Pfam" id="PF21982">
    <property type="entry name" value="RecX_HTH1"/>
    <property type="match status" value="1"/>
</dbReference>
<sequence>MAEKPSCLAQAYRYLSRRDHSAHELRVKLRAKQFDKADIDKTIERLVERGYIDDIRYCLSFANARVKKMRIGPQRLRIDLIRKGFGDEIIEKALEAQYGADDGEWRVAMEAAIKKTRTFKRGLDKKSMRRKLYDHLVRRGFSGETARGIAFEKLDELIESD</sequence>
<evidence type="ECO:0000259" key="7">
    <source>
        <dbReference type="Pfam" id="PF21982"/>
    </source>
</evidence>
<feature type="domain" description="RecX third three-helical" evidence="6">
    <location>
        <begin position="104"/>
        <end position="147"/>
    </location>
</feature>
<proteinExistence type="inferred from homology"/>
<protein>
    <recommendedName>
        <fullName evidence="3">Regulatory protein RecX</fullName>
    </recommendedName>
</protein>
<dbReference type="Gene3D" id="1.10.10.10">
    <property type="entry name" value="Winged helix-like DNA-binding domain superfamily/Winged helix DNA-binding domain"/>
    <property type="match status" value="3"/>
</dbReference>
<dbReference type="EMBL" id="UOGA01000016">
    <property type="protein sequence ID" value="VAX14829.1"/>
    <property type="molecule type" value="Genomic_DNA"/>
</dbReference>
<dbReference type="HAMAP" id="MF_01114">
    <property type="entry name" value="RecX"/>
    <property type="match status" value="1"/>
</dbReference>
<keyword evidence="4" id="KW-0963">Cytoplasm</keyword>
<feature type="domain" description="RecX second three-helical" evidence="5">
    <location>
        <begin position="53"/>
        <end position="94"/>
    </location>
</feature>
<organism evidence="8">
    <name type="scientific">hydrothermal vent metagenome</name>
    <dbReference type="NCBI Taxonomy" id="652676"/>
    <lineage>
        <taxon>unclassified sequences</taxon>
        <taxon>metagenomes</taxon>
        <taxon>ecological metagenomes</taxon>
    </lineage>
</organism>
<dbReference type="PANTHER" id="PTHR33602:SF1">
    <property type="entry name" value="REGULATORY PROTEIN RECX FAMILY PROTEIN"/>
    <property type="match status" value="1"/>
</dbReference>
<accession>A0A3B1B9B7</accession>
<evidence type="ECO:0000259" key="6">
    <source>
        <dbReference type="Pfam" id="PF21981"/>
    </source>
</evidence>
<dbReference type="PANTHER" id="PTHR33602">
    <property type="entry name" value="REGULATORY PROTEIN RECX FAMILY PROTEIN"/>
    <property type="match status" value="1"/>
</dbReference>
<dbReference type="InterPro" id="IPR003783">
    <property type="entry name" value="Regulatory_RecX"/>
</dbReference>
<dbReference type="Pfam" id="PF02631">
    <property type="entry name" value="RecX_HTH2"/>
    <property type="match status" value="1"/>
</dbReference>
<evidence type="ECO:0000256" key="4">
    <source>
        <dbReference type="ARBA" id="ARBA00022490"/>
    </source>
</evidence>
<dbReference type="InterPro" id="IPR036388">
    <property type="entry name" value="WH-like_DNA-bd_sf"/>
</dbReference>
<gene>
    <name evidence="8" type="ORF">MNBD_NITROSPINAE04-1275</name>
</gene>
<name>A0A3B1B9B7_9ZZZZ</name>
<comment type="subcellular location">
    <subcellularLocation>
        <location evidence="1">Cytoplasm</location>
    </subcellularLocation>
</comment>
<dbReference type="AlphaFoldDB" id="A0A3B1B9B7"/>